<dbReference type="InterPro" id="IPR016169">
    <property type="entry name" value="FAD-bd_PCMH_sub2"/>
</dbReference>
<dbReference type="SMART" id="SM01092">
    <property type="entry name" value="CO_deh_flav_C"/>
    <property type="match status" value="1"/>
</dbReference>
<evidence type="ECO:0000313" key="5">
    <source>
        <dbReference type="EMBL" id="TCO29805.1"/>
    </source>
</evidence>
<dbReference type="InterPro" id="IPR005107">
    <property type="entry name" value="CO_DH_flav_C"/>
</dbReference>
<dbReference type="InterPro" id="IPR036318">
    <property type="entry name" value="FAD-bd_PCMH-like_sf"/>
</dbReference>
<dbReference type="InterPro" id="IPR036683">
    <property type="entry name" value="CO_DH_flav_C_dom_sf"/>
</dbReference>
<proteinExistence type="predicted"/>
<accession>A0ABY2BSE1</accession>
<keyword evidence="1" id="KW-0285">Flavoprotein</keyword>
<dbReference type="SUPFAM" id="SSF55447">
    <property type="entry name" value="CO dehydrogenase flavoprotein C-terminal domain-like"/>
    <property type="match status" value="1"/>
</dbReference>
<dbReference type="InterPro" id="IPR016166">
    <property type="entry name" value="FAD-bd_PCMH"/>
</dbReference>
<gene>
    <name evidence="5" type="ORF">EV644_102526</name>
</gene>
<dbReference type="Gene3D" id="3.30.465.10">
    <property type="match status" value="1"/>
</dbReference>
<evidence type="ECO:0000256" key="2">
    <source>
        <dbReference type="ARBA" id="ARBA00022827"/>
    </source>
</evidence>
<dbReference type="Proteomes" id="UP000295818">
    <property type="component" value="Unassembled WGS sequence"/>
</dbReference>
<evidence type="ECO:0000256" key="1">
    <source>
        <dbReference type="ARBA" id="ARBA00022630"/>
    </source>
</evidence>
<dbReference type="InterPro" id="IPR002346">
    <property type="entry name" value="Mopterin_DH_FAD-bd"/>
</dbReference>
<keyword evidence="3" id="KW-0560">Oxidoreductase</keyword>
<dbReference type="Pfam" id="PF03450">
    <property type="entry name" value="CO_deh_flav_C"/>
    <property type="match status" value="1"/>
</dbReference>
<dbReference type="Gene3D" id="3.30.390.50">
    <property type="entry name" value="CO dehydrogenase flavoprotein, C-terminal domain"/>
    <property type="match status" value="1"/>
</dbReference>
<evidence type="ECO:0000313" key="6">
    <source>
        <dbReference type="Proteomes" id="UP000295818"/>
    </source>
</evidence>
<name>A0ABY2BSE1_9ACTN</name>
<comment type="caution">
    <text evidence="5">The sequence shown here is derived from an EMBL/GenBank/DDBJ whole genome shotgun (WGS) entry which is preliminary data.</text>
</comment>
<dbReference type="InterPro" id="IPR016167">
    <property type="entry name" value="FAD-bd_PCMH_sub1"/>
</dbReference>
<evidence type="ECO:0000259" key="4">
    <source>
        <dbReference type="PROSITE" id="PS51387"/>
    </source>
</evidence>
<reference evidence="5 6" key="1">
    <citation type="journal article" date="2015" name="Stand. Genomic Sci.">
        <title>Genomic Encyclopedia of Bacterial and Archaeal Type Strains, Phase III: the genomes of soil and plant-associated and newly described type strains.</title>
        <authorList>
            <person name="Whitman W.B."/>
            <person name="Woyke T."/>
            <person name="Klenk H.P."/>
            <person name="Zhou Y."/>
            <person name="Lilburn T.G."/>
            <person name="Beck B.J."/>
            <person name="De Vos P."/>
            <person name="Vandamme P."/>
            <person name="Eisen J.A."/>
            <person name="Garrity G."/>
            <person name="Hugenholtz P."/>
            <person name="Kyrpides N.C."/>
        </authorList>
    </citation>
    <scope>NUCLEOTIDE SEQUENCE [LARGE SCALE GENOMIC DNA]</scope>
    <source>
        <strain evidence="5 6">VKM Ac-2538</strain>
    </source>
</reference>
<dbReference type="RefSeq" id="WP_132187861.1">
    <property type="nucleotide sequence ID" value="NZ_SLWM01000002.1"/>
</dbReference>
<dbReference type="EMBL" id="SLWM01000002">
    <property type="protein sequence ID" value="TCO29805.1"/>
    <property type="molecule type" value="Genomic_DNA"/>
</dbReference>
<feature type="domain" description="FAD-binding PCMH-type" evidence="4">
    <location>
        <begin position="1"/>
        <end position="176"/>
    </location>
</feature>
<keyword evidence="6" id="KW-1185">Reference proteome</keyword>
<keyword evidence="2" id="KW-0274">FAD</keyword>
<dbReference type="Pfam" id="PF00941">
    <property type="entry name" value="FAD_binding_5"/>
    <property type="match status" value="1"/>
</dbReference>
<evidence type="ECO:0000256" key="3">
    <source>
        <dbReference type="ARBA" id="ARBA00023002"/>
    </source>
</evidence>
<dbReference type="Gene3D" id="3.30.43.10">
    <property type="entry name" value="Uridine Diphospho-n-acetylenolpyruvylglucosamine Reductase, domain 2"/>
    <property type="match status" value="1"/>
</dbReference>
<dbReference type="PROSITE" id="PS51387">
    <property type="entry name" value="FAD_PCMH"/>
    <property type="match status" value="1"/>
</dbReference>
<dbReference type="SUPFAM" id="SSF56176">
    <property type="entry name" value="FAD-binding/transporter-associated domain-like"/>
    <property type="match status" value="1"/>
</dbReference>
<protein>
    <submittedName>
        <fullName evidence="5">Carbon-monoxide dehydrogenase medium subunit</fullName>
    </submittedName>
</protein>
<organism evidence="5 6">
    <name type="scientific">Kribbella orskensis</name>
    <dbReference type="NCBI Taxonomy" id="2512216"/>
    <lineage>
        <taxon>Bacteria</taxon>
        <taxon>Bacillati</taxon>
        <taxon>Actinomycetota</taxon>
        <taxon>Actinomycetes</taxon>
        <taxon>Propionibacteriales</taxon>
        <taxon>Kribbellaceae</taxon>
        <taxon>Kribbella</taxon>
    </lineage>
</organism>
<dbReference type="PANTHER" id="PTHR42659:SF2">
    <property type="entry name" value="XANTHINE DEHYDROGENASE SUBUNIT C-RELATED"/>
    <property type="match status" value="1"/>
</dbReference>
<dbReference type="PANTHER" id="PTHR42659">
    <property type="entry name" value="XANTHINE DEHYDROGENASE SUBUNIT C-RELATED"/>
    <property type="match status" value="1"/>
</dbReference>
<dbReference type="InterPro" id="IPR051312">
    <property type="entry name" value="Diverse_Substr_Oxidored"/>
</dbReference>
<sequence>MIPAAFDYYAPTSVDEALALLREHDDAKVLAGGQSLMPVLRLRLAAPEVIVDLGRIDELRGIRDDGEALVIGAMTPHSVVQADPSIAEHAKLISLAAAAIGDPQVRHRGTFGGSLAHADPAADLPAVVLALDAEMVIQGPGGRRTVGAADFFEGVFTTTLSEDELLVEIRVPKYTGWGAHYEKFSRVAQQWPIVAVAAAVRLDGGTIAEARVGLSNMGSIPVRATAVEQALVGQPATAEAVRAAAARAADGTSPPTDLNGDAEYRRHLASVLTRRAVLSAAGAG</sequence>